<dbReference type="PRINTS" id="PR00599">
    <property type="entry name" value="MAPEPTIDASE"/>
</dbReference>
<evidence type="ECO:0000256" key="2">
    <source>
        <dbReference type="ARBA" id="ARBA00022438"/>
    </source>
</evidence>
<dbReference type="PANTHER" id="PTHR43330">
    <property type="entry name" value="METHIONINE AMINOPEPTIDASE"/>
    <property type="match status" value="1"/>
</dbReference>
<feature type="binding site" evidence="6">
    <location>
        <position position="93"/>
    </location>
    <ligand>
        <name>a divalent metal cation</name>
        <dbReference type="ChEBI" id="CHEBI:60240"/>
        <label>1</label>
    </ligand>
</feature>
<feature type="binding site" evidence="6">
    <location>
        <position position="201"/>
    </location>
    <ligand>
        <name>a divalent metal cation</name>
        <dbReference type="ChEBI" id="CHEBI:60240"/>
        <label>2</label>
        <note>catalytic</note>
    </ligand>
</feature>
<organism evidence="9 10">
    <name type="scientific">Uabimicrobium amorphum</name>
    <dbReference type="NCBI Taxonomy" id="2596890"/>
    <lineage>
        <taxon>Bacteria</taxon>
        <taxon>Pseudomonadati</taxon>
        <taxon>Planctomycetota</taxon>
        <taxon>Candidatus Uabimicrobiia</taxon>
        <taxon>Candidatus Uabimicrobiales</taxon>
        <taxon>Candidatus Uabimicrobiaceae</taxon>
        <taxon>Candidatus Uabimicrobium</taxon>
    </lineage>
</organism>
<evidence type="ECO:0000256" key="3">
    <source>
        <dbReference type="ARBA" id="ARBA00022670"/>
    </source>
</evidence>
<keyword evidence="2 6" id="KW-0031">Aminopeptidase</keyword>
<sequence>MSITGEKELEKLKAVGKAVSTTLKTMSKHLTPGITTKELDEIGRETLESFGAISAPKKCYDFPGYTCISINEQVAHGIPGERRIQKGDMVNIDVSAELDGFYADTGATFPVEVEDKRLQLLCKTAKNVLNEAISKIKANQKMEMLKKVYTRGAKKHNFSIIHNLCGHGLGRKLHEEPTYVPDFSRENDKRKFTEGMVLAIEPFLSTGCSWVELSSDGWSLCTPKGYFTAQFEHTIVVTKNGAIIVTA</sequence>
<feature type="binding site" evidence="6">
    <location>
        <position position="76"/>
    </location>
    <ligand>
        <name>substrate</name>
    </ligand>
</feature>
<keyword evidence="10" id="KW-1185">Reference proteome</keyword>
<protein>
    <recommendedName>
        <fullName evidence="6 7">Methionine aminopeptidase</fullName>
        <shortName evidence="6">MAP</shortName>
        <shortName evidence="6">MetAP</shortName>
        <ecNumber evidence="6 7">3.4.11.18</ecNumber>
    </recommendedName>
    <alternativeName>
        <fullName evidence="6">Peptidase M</fullName>
    </alternativeName>
</protein>
<feature type="binding site" evidence="6">
    <location>
        <position position="174"/>
    </location>
    <ligand>
        <name>substrate</name>
    </ligand>
</feature>
<feature type="binding site" evidence="6">
    <location>
        <position position="104"/>
    </location>
    <ligand>
        <name>a divalent metal cation</name>
        <dbReference type="ChEBI" id="CHEBI:60240"/>
        <label>2</label>
        <note>catalytic</note>
    </ligand>
</feature>
<dbReference type="EC" id="3.4.11.18" evidence="6 7"/>
<dbReference type="HAMAP" id="MF_01974">
    <property type="entry name" value="MetAP_1"/>
    <property type="match status" value="1"/>
</dbReference>
<evidence type="ECO:0000256" key="4">
    <source>
        <dbReference type="ARBA" id="ARBA00022723"/>
    </source>
</evidence>
<name>A0A5S9F1N6_UABAM</name>
<accession>A0A5S9F1N6</accession>
<comment type="subunit">
    <text evidence="6">Monomer.</text>
</comment>
<dbReference type="GO" id="GO:0004239">
    <property type="term" value="F:initiator methionyl aminopeptidase activity"/>
    <property type="evidence" value="ECO:0007669"/>
    <property type="project" value="UniProtKB-UniRule"/>
</dbReference>
<dbReference type="RefSeq" id="WP_151967034.1">
    <property type="nucleotide sequence ID" value="NZ_AP019860.1"/>
</dbReference>
<dbReference type="Proteomes" id="UP000326354">
    <property type="component" value="Chromosome"/>
</dbReference>
<dbReference type="InterPro" id="IPR001714">
    <property type="entry name" value="Pept_M24_MAP"/>
</dbReference>
<evidence type="ECO:0000256" key="7">
    <source>
        <dbReference type="RuleBase" id="RU003653"/>
    </source>
</evidence>
<evidence type="ECO:0000256" key="1">
    <source>
        <dbReference type="ARBA" id="ARBA00002521"/>
    </source>
</evidence>
<feature type="domain" description="Peptidase M24" evidence="8">
    <location>
        <begin position="10"/>
        <end position="239"/>
    </location>
</feature>
<keyword evidence="4 6" id="KW-0479">Metal-binding</keyword>
<evidence type="ECO:0000313" key="10">
    <source>
        <dbReference type="Proteomes" id="UP000326354"/>
    </source>
</evidence>
<dbReference type="PANTHER" id="PTHR43330:SF13">
    <property type="entry name" value="METHIONINE AMINOPEPTIDASE 2"/>
    <property type="match status" value="1"/>
</dbReference>
<dbReference type="AlphaFoldDB" id="A0A5S9F1N6"/>
<dbReference type="SUPFAM" id="SSF55920">
    <property type="entry name" value="Creatinase/aminopeptidase"/>
    <property type="match status" value="1"/>
</dbReference>
<proteinExistence type="inferred from homology"/>
<dbReference type="Pfam" id="PF00557">
    <property type="entry name" value="Peptidase_M24"/>
    <property type="match status" value="1"/>
</dbReference>
<dbReference type="GO" id="GO:0070006">
    <property type="term" value="F:metalloaminopeptidase activity"/>
    <property type="evidence" value="ECO:0007669"/>
    <property type="project" value="UniProtKB-UniRule"/>
</dbReference>
<reference evidence="9 10" key="1">
    <citation type="submission" date="2019-08" db="EMBL/GenBank/DDBJ databases">
        <title>Complete genome sequence of Candidatus Uab amorphum.</title>
        <authorList>
            <person name="Shiratori T."/>
            <person name="Suzuki S."/>
            <person name="Kakizawa Y."/>
            <person name="Ishida K."/>
        </authorList>
    </citation>
    <scope>NUCLEOTIDE SEQUENCE [LARGE SCALE GENOMIC DNA]</scope>
    <source>
        <strain evidence="9 10">SRT547</strain>
    </source>
</reference>
<comment type="function">
    <text evidence="1 6">Removes the N-terminal methionine from nascent proteins. The N-terminal methionine is often cleaved when the second residue in the primary sequence is small and uncharged (Met-Ala-, Cys, Gly, Pro, Ser, Thr, or Val). Requires deformylation of the N(alpha)-formylated initiator methionine before it can be hydrolyzed.</text>
</comment>
<dbReference type="InterPro" id="IPR036005">
    <property type="entry name" value="Creatinase/aminopeptidase-like"/>
</dbReference>
<keyword evidence="3 6" id="KW-0645">Protease</keyword>
<evidence type="ECO:0000256" key="5">
    <source>
        <dbReference type="ARBA" id="ARBA00022801"/>
    </source>
</evidence>
<dbReference type="GO" id="GO:0046872">
    <property type="term" value="F:metal ion binding"/>
    <property type="evidence" value="ECO:0007669"/>
    <property type="project" value="UniProtKB-UniRule"/>
</dbReference>
<comment type="cofactor">
    <cofactor evidence="6">
        <name>Co(2+)</name>
        <dbReference type="ChEBI" id="CHEBI:48828"/>
    </cofactor>
    <cofactor evidence="6">
        <name>Zn(2+)</name>
        <dbReference type="ChEBI" id="CHEBI:29105"/>
    </cofactor>
    <cofactor evidence="6">
        <name>Mn(2+)</name>
        <dbReference type="ChEBI" id="CHEBI:29035"/>
    </cofactor>
    <cofactor evidence="6">
        <name>Fe(2+)</name>
        <dbReference type="ChEBI" id="CHEBI:29033"/>
    </cofactor>
    <text evidence="6">Binds 2 divalent metal cations per subunit. Has a high-affinity and a low affinity metal-binding site. The true nature of the physiological cofactor is under debate. The enzyme is active with cobalt, zinc, manganese or divalent iron ions. Most likely, methionine aminopeptidases function as mononuclear Fe(2+)-metalloproteases under physiological conditions, and the catalytically relevant metal-binding site has been assigned to the histidine-containing high-affinity site.</text>
</comment>
<feature type="binding site" evidence="6">
    <location>
        <position position="167"/>
    </location>
    <ligand>
        <name>a divalent metal cation</name>
        <dbReference type="ChEBI" id="CHEBI:60240"/>
        <label>2</label>
        <note>catalytic</note>
    </ligand>
</feature>
<feature type="binding site" evidence="6">
    <location>
        <position position="232"/>
    </location>
    <ligand>
        <name>a divalent metal cation</name>
        <dbReference type="ChEBI" id="CHEBI:60240"/>
        <label>1</label>
    </ligand>
</feature>
<keyword evidence="5 6" id="KW-0378">Hydrolase</keyword>
<dbReference type="Gene3D" id="3.90.230.10">
    <property type="entry name" value="Creatinase/methionine aminopeptidase superfamily"/>
    <property type="match status" value="1"/>
</dbReference>
<dbReference type="KEGG" id="uam:UABAM_01150"/>
<dbReference type="OrthoDB" id="9802055at2"/>
<feature type="binding site" evidence="6">
    <location>
        <position position="104"/>
    </location>
    <ligand>
        <name>a divalent metal cation</name>
        <dbReference type="ChEBI" id="CHEBI:60240"/>
        <label>1</label>
    </ligand>
</feature>
<evidence type="ECO:0000256" key="6">
    <source>
        <dbReference type="HAMAP-Rule" id="MF_01974"/>
    </source>
</evidence>
<evidence type="ECO:0000259" key="8">
    <source>
        <dbReference type="Pfam" id="PF00557"/>
    </source>
</evidence>
<dbReference type="EMBL" id="AP019860">
    <property type="protein sequence ID" value="BBM82807.1"/>
    <property type="molecule type" value="Genomic_DNA"/>
</dbReference>
<comment type="catalytic activity">
    <reaction evidence="6 7">
        <text>Release of N-terminal amino acids, preferentially methionine, from peptides and arylamides.</text>
        <dbReference type="EC" id="3.4.11.18"/>
    </reaction>
</comment>
<gene>
    <name evidence="6" type="primary">map</name>
    <name evidence="9" type="ORF">UABAM_01150</name>
</gene>
<evidence type="ECO:0000313" key="9">
    <source>
        <dbReference type="EMBL" id="BBM82807.1"/>
    </source>
</evidence>
<feature type="binding site" evidence="6">
    <location>
        <position position="232"/>
    </location>
    <ligand>
        <name>a divalent metal cation</name>
        <dbReference type="ChEBI" id="CHEBI:60240"/>
        <label>2</label>
        <note>catalytic</note>
    </ligand>
</feature>
<dbReference type="InterPro" id="IPR000994">
    <property type="entry name" value="Pept_M24"/>
</dbReference>
<dbReference type="InterPro" id="IPR002467">
    <property type="entry name" value="Pept_M24A_MAP1"/>
</dbReference>
<comment type="similarity">
    <text evidence="6">Belongs to the peptidase M24A family. Methionine aminopeptidase type 1 subfamily.</text>
</comment>
<dbReference type="CDD" id="cd01086">
    <property type="entry name" value="MetAP1"/>
    <property type="match status" value="1"/>
</dbReference>
<dbReference type="NCBIfam" id="TIGR00500">
    <property type="entry name" value="met_pdase_I"/>
    <property type="match status" value="1"/>
</dbReference>
<dbReference type="GO" id="GO:0006508">
    <property type="term" value="P:proteolysis"/>
    <property type="evidence" value="ECO:0007669"/>
    <property type="project" value="UniProtKB-KW"/>
</dbReference>